<name>A0A9X6MKY1_BACTV</name>
<gene>
    <name evidence="1" type="ORF">BK784_38645</name>
</gene>
<accession>A0A9X6MKY1</accession>
<comment type="caution">
    <text evidence="1">The sequence shown here is derived from an EMBL/GenBank/DDBJ whole genome shotgun (WGS) entry which is preliminary data.</text>
</comment>
<protein>
    <submittedName>
        <fullName evidence="1">Uncharacterized protein</fullName>
    </submittedName>
</protein>
<reference evidence="1 2" key="1">
    <citation type="submission" date="2016-10" db="EMBL/GenBank/DDBJ databases">
        <title>Comparative genomics of Bacillus thuringiensis reveals a path to pathogens against multiple invertebrate hosts.</title>
        <authorList>
            <person name="Zheng J."/>
            <person name="Gao Q."/>
            <person name="Liu H."/>
            <person name="Peng D."/>
            <person name="Ruan L."/>
            <person name="Sun M."/>
        </authorList>
    </citation>
    <scope>NUCLEOTIDE SEQUENCE [LARGE SCALE GENOMIC DNA]</scope>
    <source>
        <strain evidence="1">T30001</strain>
    </source>
</reference>
<organism evidence="1 2">
    <name type="scientific">Bacillus thuringiensis subsp. medellin</name>
    <dbReference type="NCBI Taxonomy" id="79672"/>
    <lineage>
        <taxon>Bacteria</taxon>
        <taxon>Bacillati</taxon>
        <taxon>Bacillota</taxon>
        <taxon>Bacilli</taxon>
        <taxon>Bacillales</taxon>
        <taxon>Bacillaceae</taxon>
        <taxon>Bacillus</taxon>
        <taxon>Bacillus cereus group</taxon>
    </lineage>
</organism>
<dbReference type="EMBL" id="MOOV01000291">
    <property type="protein sequence ID" value="OUB82591.1"/>
    <property type="molecule type" value="Genomic_DNA"/>
</dbReference>
<evidence type="ECO:0000313" key="1">
    <source>
        <dbReference type="EMBL" id="OUB82591.1"/>
    </source>
</evidence>
<sequence length="100" mass="11550">MLSWSFASVEFCYHISAKFGAQKKNKRNTTIQKDLSLDRTFSRNSDKNDRFGCPVVLVALLVMPTVDGRGLDVEKFFNVKKGLSRQTFLYLKWDKLSGFY</sequence>
<dbReference type="Proteomes" id="UP000195160">
    <property type="component" value="Unassembled WGS sequence"/>
</dbReference>
<proteinExistence type="predicted"/>
<dbReference type="AlphaFoldDB" id="A0A9X6MKY1"/>
<evidence type="ECO:0000313" key="2">
    <source>
        <dbReference type="Proteomes" id="UP000195160"/>
    </source>
</evidence>